<feature type="compositionally biased region" description="Acidic residues" evidence="1">
    <location>
        <begin position="548"/>
        <end position="558"/>
    </location>
</feature>
<feature type="compositionally biased region" description="Polar residues" evidence="1">
    <location>
        <begin position="85"/>
        <end position="100"/>
    </location>
</feature>
<sequence length="975" mass="106658">MPAILCYHSGSSIAGDPTMEPRDCRSGRRRRLCGGMAAAATAAALMTSTGGALAVPSSPSESNRRRHRRLRPPIRRGLDRDGSLTLANGGTTKTLAPPSSEQVEASSAPLTCGYQQHSLHFEMRTDQHTPSDNSWTLTHASFGTGHEVGNSGLYIDGASVGDGLLGYGAVIFQDVCADFSNGATGHGDPDKSTVAGRAVIVESCYDMEVYDANGDGLTAPHSAEGGLPGGFSLAVDGDVVLEHQGKTCPSREDGAKEHEECALEDGFEYCGARVCTVRYGGAFKSLPGKADTYTVSTLGGSQCKLVQPQCETRGSESTTMPLTIGVKTDSYGGDMSWEVRISRKGDPKRMDKTVDNELLLAGGVPVYHGEGLVIGQLGVGVPLGDNEEYRSTACVPRDDDGACYDFRAYDAYGDGLGCGADGSISILLGDLKFSQRDRDVAKRQKVNGDKKLACTADGERLSRWSLCAVRVCADGEIIGLEGNQCDFGMDDALIDERYADIIPVPDASGSSSSSGLLNFDPDIGGAMVLTFDPNVEVVEKDNEEDVALLDFDPSFDEPEGPKDEKDDMLDFDPSFDEPEGLVTDTKYEVIENEQHDTWAQYYNALDPGFRDDPDTASKDNIPMPKWADLDDERPSEGREKKEPGSNTAELNDQDDYKPEEIPSQGQADQEVPRKPKDKEREKSPLNSKNEQKDNKDDREPRAKSKKESRGEHAENVMGYVSEFNSDSGNGYDNFQGDINVSLDVSFDEEEDRNKSNEPRVKNSNEDQKENKSEREPRAKSKKESQEKAEENAMGYGDSEEVQDITTGDIYTWVDEDTDQGKRSKRRREGQKKRRAKSSKGNSSETESRAKTKKKTEENVMGYVSGSSNENSDSKDGYEIVNGDIHVDVSDEENRGKRSKSEKERKKTLESKPKNEPHEEEELNVMGYVSGSQNKDDKSDSEKGYEIINGNIHTSIRMIGNRDGRHRRMLTSALMK</sequence>
<feature type="compositionally biased region" description="Basic and acidic residues" evidence="1">
    <location>
        <begin position="608"/>
        <end position="617"/>
    </location>
</feature>
<dbReference type="Proteomes" id="UP001530315">
    <property type="component" value="Unassembled WGS sequence"/>
</dbReference>
<feature type="compositionally biased region" description="Basic and acidic residues" evidence="1">
    <location>
        <begin position="670"/>
        <end position="714"/>
    </location>
</feature>
<name>A0ABD3NJM0_9STRA</name>
<dbReference type="AlphaFoldDB" id="A0ABD3NJM0"/>
<feature type="compositionally biased region" description="Basic and acidic residues" evidence="1">
    <location>
        <begin position="751"/>
        <end position="790"/>
    </location>
</feature>
<organism evidence="2 3">
    <name type="scientific">Stephanodiscus triporus</name>
    <dbReference type="NCBI Taxonomy" id="2934178"/>
    <lineage>
        <taxon>Eukaryota</taxon>
        <taxon>Sar</taxon>
        <taxon>Stramenopiles</taxon>
        <taxon>Ochrophyta</taxon>
        <taxon>Bacillariophyta</taxon>
        <taxon>Coscinodiscophyceae</taxon>
        <taxon>Thalassiosirophycidae</taxon>
        <taxon>Stephanodiscales</taxon>
        <taxon>Stephanodiscaceae</taxon>
        <taxon>Stephanodiscus</taxon>
    </lineage>
</organism>
<dbReference type="EMBL" id="JALLAZ020001405">
    <property type="protein sequence ID" value="KAL3775613.1"/>
    <property type="molecule type" value="Genomic_DNA"/>
</dbReference>
<comment type="caution">
    <text evidence="2">The sequence shown here is derived from an EMBL/GenBank/DDBJ whole genome shotgun (WGS) entry which is preliminary data.</text>
</comment>
<evidence type="ECO:0000313" key="3">
    <source>
        <dbReference type="Proteomes" id="UP001530315"/>
    </source>
</evidence>
<keyword evidence="3" id="KW-1185">Reference proteome</keyword>
<protein>
    <submittedName>
        <fullName evidence="2">Uncharacterized protein</fullName>
    </submittedName>
</protein>
<feature type="compositionally biased region" description="Basic residues" evidence="1">
    <location>
        <begin position="64"/>
        <end position="74"/>
    </location>
</feature>
<feature type="compositionally biased region" description="Basic and acidic residues" evidence="1">
    <location>
        <begin position="845"/>
        <end position="857"/>
    </location>
</feature>
<feature type="compositionally biased region" description="Acidic residues" evidence="1">
    <location>
        <begin position="566"/>
        <end position="579"/>
    </location>
</feature>
<feature type="region of interest" description="Disordered" evidence="1">
    <location>
        <begin position="548"/>
        <end position="581"/>
    </location>
</feature>
<accession>A0ABD3NJM0</accession>
<feature type="compositionally biased region" description="Basic residues" evidence="1">
    <location>
        <begin position="822"/>
        <end position="837"/>
    </location>
</feature>
<feature type="compositionally biased region" description="Basic and acidic residues" evidence="1">
    <location>
        <begin position="933"/>
        <end position="942"/>
    </location>
</feature>
<feature type="compositionally biased region" description="Polar residues" evidence="1">
    <location>
        <begin position="722"/>
        <end position="738"/>
    </location>
</feature>
<feature type="region of interest" description="Disordered" evidence="1">
    <location>
        <begin position="50"/>
        <end position="100"/>
    </location>
</feature>
<proteinExistence type="predicted"/>
<reference evidence="2 3" key="1">
    <citation type="submission" date="2024-10" db="EMBL/GenBank/DDBJ databases">
        <title>Updated reference genomes for cyclostephanoid diatoms.</title>
        <authorList>
            <person name="Roberts W.R."/>
            <person name="Alverson A.J."/>
        </authorList>
    </citation>
    <scope>NUCLEOTIDE SEQUENCE [LARGE SCALE GENOMIC DNA]</scope>
    <source>
        <strain evidence="2 3">AJA276-08</strain>
    </source>
</reference>
<gene>
    <name evidence="2" type="ORF">ACHAW5_007553</name>
</gene>
<feature type="compositionally biased region" description="Low complexity" evidence="1">
    <location>
        <begin position="50"/>
        <end position="61"/>
    </location>
</feature>
<evidence type="ECO:0000256" key="1">
    <source>
        <dbReference type="SAM" id="MobiDB-lite"/>
    </source>
</evidence>
<evidence type="ECO:0000313" key="2">
    <source>
        <dbReference type="EMBL" id="KAL3775613.1"/>
    </source>
</evidence>
<feature type="compositionally biased region" description="Basic and acidic residues" evidence="1">
    <location>
        <begin position="632"/>
        <end position="643"/>
    </location>
</feature>
<feature type="compositionally biased region" description="Basic and acidic residues" evidence="1">
    <location>
        <begin position="884"/>
        <end position="916"/>
    </location>
</feature>
<feature type="region of interest" description="Disordered" evidence="1">
    <location>
        <begin position="604"/>
        <end position="942"/>
    </location>
</feature>